<feature type="active site" description="Proton donor" evidence="2">
    <location>
        <position position="18"/>
    </location>
</feature>
<proteinExistence type="inferred from homology"/>
<dbReference type="GO" id="GO:0009223">
    <property type="term" value="P:pyrimidine deoxyribonucleotide catabolic process"/>
    <property type="evidence" value="ECO:0007669"/>
    <property type="project" value="TreeGrafter"/>
</dbReference>
<name>A0A5K7XCE4_9BACT</name>
<dbReference type="InterPro" id="IPR010708">
    <property type="entry name" value="5'(3')-deoxyribonucleotidase"/>
</dbReference>
<accession>A0A5K7XCE4</accession>
<dbReference type="InterPro" id="IPR036412">
    <property type="entry name" value="HAD-like_sf"/>
</dbReference>
<gene>
    <name evidence="3" type="ORF">PLANPX_4112</name>
</gene>
<keyword evidence="4" id="KW-1185">Reference proteome</keyword>
<dbReference type="SUPFAM" id="SSF56784">
    <property type="entry name" value="HAD-like"/>
    <property type="match status" value="1"/>
</dbReference>
<dbReference type="InterPro" id="IPR023214">
    <property type="entry name" value="HAD_sf"/>
</dbReference>
<dbReference type="SFLD" id="SFLDG01126">
    <property type="entry name" value="C1.2:_Nucleotidase_Like"/>
    <property type="match status" value="1"/>
</dbReference>
<dbReference type="Gene3D" id="1.10.40.40">
    <property type="entry name" value="Deoxyribonucleotidase, domain 2"/>
    <property type="match status" value="1"/>
</dbReference>
<dbReference type="SFLD" id="SFLDS00003">
    <property type="entry name" value="Haloacid_Dehalogenase"/>
    <property type="match status" value="1"/>
</dbReference>
<evidence type="ECO:0000256" key="2">
    <source>
        <dbReference type="PIRSR" id="PIRSR610708-1"/>
    </source>
</evidence>
<sequence>MGRLVKAGERVRIAVDMDEVIADSHGRHVELYRRDFGVHLAEEQLLGRRFSEAVHEDHRLAVKQYAHELDFFSSLSVIPDSQDVLARLYERHDVFIASAAMEFPTSFVPKFEWLREYFPFFSWENVVFCGDKSIIAADYLIDDIPRNLERFGGEGILFSAPHNRKETRFRRVQGWAEIAELFLD</sequence>
<evidence type="ECO:0000256" key="1">
    <source>
        <dbReference type="ARBA" id="ARBA00009589"/>
    </source>
</evidence>
<evidence type="ECO:0000313" key="4">
    <source>
        <dbReference type="Proteomes" id="UP000326837"/>
    </source>
</evidence>
<comment type="similarity">
    <text evidence="1">Belongs to the 5'(3')-deoxyribonucleotidase family.</text>
</comment>
<dbReference type="Proteomes" id="UP000326837">
    <property type="component" value="Chromosome"/>
</dbReference>
<dbReference type="Pfam" id="PF06941">
    <property type="entry name" value="NT5C"/>
    <property type="match status" value="1"/>
</dbReference>
<dbReference type="AlphaFoldDB" id="A0A5K7XCE4"/>
<feature type="active site" description="Nucleophile" evidence="2">
    <location>
        <position position="16"/>
    </location>
</feature>
<protein>
    <submittedName>
        <fullName evidence="3">Uncharacterized protein</fullName>
    </submittedName>
</protein>
<dbReference type="Gene3D" id="3.40.50.1000">
    <property type="entry name" value="HAD superfamily/HAD-like"/>
    <property type="match status" value="1"/>
</dbReference>
<organism evidence="3 4">
    <name type="scientific">Lacipirellula parvula</name>
    <dbReference type="NCBI Taxonomy" id="2650471"/>
    <lineage>
        <taxon>Bacteria</taxon>
        <taxon>Pseudomonadati</taxon>
        <taxon>Planctomycetota</taxon>
        <taxon>Planctomycetia</taxon>
        <taxon>Pirellulales</taxon>
        <taxon>Lacipirellulaceae</taxon>
        <taxon>Lacipirellula</taxon>
    </lineage>
</organism>
<dbReference type="PANTHER" id="PTHR16504:SF4">
    <property type="entry name" value="5'(3')-DEOXYRIBONUCLEOTIDASE"/>
    <property type="match status" value="1"/>
</dbReference>
<dbReference type="KEGG" id="lpav:PLANPX_4112"/>
<dbReference type="PANTHER" id="PTHR16504">
    <property type="entry name" value="5'(3')-DEOXYRIBONUCLEOTIDASE"/>
    <property type="match status" value="1"/>
</dbReference>
<reference evidence="4" key="1">
    <citation type="submission" date="2019-10" db="EMBL/GenBank/DDBJ databases">
        <title>Lacipirellula parvula gen. nov., sp. nov., representing a lineage of planctomycetes widespread in freshwater anoxic habitats, and description of the family Lacipirellulaceae.</title>
        <authorList>
            <person name="Dedysh S.N."/>
            <person name="Kulichevskaya I.S."/>
            <person name="Beletsky A.V."/>
            <person name="Rakitin A.L."/>
            <person name="Mardanov A.V."/>
            <person name="Ivanova A.A."/>
            <person name="Saltykova V.X."/>
            <person name="Rijpstra W.I.C."/>
            <person name="Sinninghe Damste J.S."/>
            <person name="Ravin N.V."/>
        </authorList>
    </citation>
    <scope>NUCLEOTIDE SEQUENCE [LARGE SCALE GENOMIC DNA]</scope>
    <source>
        <strain evidence="4">PX69</strain>
    </source>
</reference>
<dbReference type="SFLD" id="SFLDG01146">
    <property type="entry name" value="C1.2.2"/>
    <property type="match status" value="1"/>
</dbReference>
<dbReference type="EMBL" id="AP021861">
    <property type="protein sequence ID" value="BBO34500.1"/>
    <property type="molecule type" value="Genomic_DNA"/>
</dbReference>
<dbReference type="GO" id="GO:0008253">
    <property type="term" value="F:5'-nucleotidase activity"/>
    <property type="evidence" value="ECO:0007669"/>
    <property type="project" value="InterPro"/>
</dbReference>
<evidence type="ECO:0000313" key="3">
    <source>
        <dbReference type="EMBL" id="BBO34500.1"/>
    </source>
</evidence>